<dbReference type="EMBL" id="GL433845">
    <property type="protein sequence ID" value="EFN55135.1"/>
    <property type="molecule type" value="Genomic_DNA"/>
</dbReference>
<dbReference type="SUPFAM" id="SSF56112">
    <property type="entry name" value="Protein kinase-like (PK-like)"/>
    <property type="match status" value="1"/>
</dbReference>
<dbReference type="InParanoid" id="E1ZFH7"/>
<dbReference type="PROSITE" id="PS50011">
    <property type="entry name" value="PROTEIN_KINASE_DOM"/>
    <property type="match status" value="1"/>
</dbReference>
<evidence type="ECO:0000259" key="2">
    <source>
        <dbReference type="PROSITE" id="PS50011"/>
    </source>
</evidence>
<evidence type="ECO:0000256" key="1">
    <source>
        <dbReference type="SAM" id="SignalP"/>
    </source>
</evidence>
<protein>
    <recommendedName>
        <fullName evidence="2">Protein kinase domain-containing protein</fullName>
    </recommendedName>
</protein>
<dbReference type="OrthoDB" id="1912722at2759"/>
<dbReference type="PANTHER" id="PTHR24348">
    <property type="entry name" value="SERINE/THREONINE-PROTEIN KINASE UNC-51-RELATED"/>
    <property type="match status" value="1"/>
</dbReference>
<dbReference type="Proteomes" id="UP000008141">
    <property type="component" value="Unassembled WGS sequence"/>
</dbReference>
<feature type="domain" description="Protein kinase" evidence="2">
    <location>
        <begin position="285"/>
        <end position="560"/>
    </location>
</feature>
<gene>
    <name evidence="3" type="ORF">CHLNCDRAFT_134203</name>
</gene>
<reference evidence="3 4" key="1">
    <citation type="journal article" date="2010" name="Plant Cell">
        <title>The Chlorella variabilis NC64A genome reveals adaptation to photosymbiosis, coevolution with viruses, and cryptic sex.</title>
        <authorList>
            <person name="Blanc G."/>
            <person name="Duncan G."/>
            <person name="Agarkova I."/>
            <person name="Borodovsky M."/>
            <person name="Gurnon J."/>
            <person name="Kuo A."/>
            <person name="Lindquist E."/>
            <person name="Lucas S."/>
            <person name="Pangilinan J."/>
            <person name="Polle J."/>
            <person name="Salamov A."/>
            <person name="Terry A."/>
            <person name="Yamada T."/>
            <person name="Dunigan D.D."/>
            <person name="Grigoriev I.V."/>
            <person name="Claverie J.M."/>
            <person name="Van Etten J.L."/>
        </authorList>
    </citation>
    <scope>NUCLEOTIDE SEQUENCE [LARGE SCALE GENOMIC DNA]</scope>
    <source>
        <strain evidence="3 4">NC64A</strain>
    </source>
</reference>
<dbReference type="InterPro" id="IPR000719">
    <property type="entry name" value="Prot_kinase_dom"/>
</dbReference>
<dbReference type="AlphaFoldDB" id="E1ZFH7"/>
<dbReference type="KEGG" id="cvr:CHLNCDRAFT_134203"/>
<dbReference type="GO" id="GO:0005524">
    <property type="term" value="F:ATP binding"/>
    <property type="evidence" value="ECO:0007669"/>
    <property type="project" value="InterPro"/>
</dbReference>
<dbReference type="STRING" id="554065.E1ZFH7"/>
<dbReference type="GO" id="GO:0010506">
    <property type="term" value="P:regulation of autophagy"/>
    <property type="evidence" value="ECO:0007669"/>
    <property type="project" value="InterPro"/>
</dbReference>
<evidence type="ECO:0000313" key="3">
    <source>
        <dbReference type="EMBL" id="EFN55135.1"/>
    </source>
</evidence>
<accession>E1ZFH7</accession>
<dbReference type="SMART" id="SM00220">
    <property type="entry name" value="S_TKc"/>
    <property type="match status" value="1"/>
</dbReference>
<feature type="signal peptide" evidence="1">
    <location>
        <begin position="1"/>
        <end position="23"/>
    </location>
</feature>
<feature type="chain" id="PRO_5003156390" description="Protein kinase domain-containing protein" evidence="1">
    <location>
        <begin position="24"/>
        <end position="638"/>
    </location>
</feature>
<dbReference type="InterPro" id="IPR045269">
    <property type="entry name" value="Atg1-like"/>
</dbReference>
<organism evidence="4">
    <name type="scientific">Chlorella variabilis</name>
    <name type="common">Green alga</name>
    <dbReference type="NCBI Taxonomy" id="554065"/>
    <lineage>
        <taxon>Eukaryota</taxon>
        <taxon>Viridiplantae</taxon>
        <taxon>Chlorophyta</taxon>
        <taxon>core chlorophytes</taxon>
        <taxon>Trebouxiophyceae</taxon>
        <taxon>Chlorellales</taxon>
        <taxon>Chlorellaceae</taxon>
        <taxon>Chlorella clade</taxon>
        <taxon>Chlorella</taxon>
    </lineage>
</organism>
<keyword evidence="4" id="KW-1185">Reference proteome</keyword>
<dbReference type="InterPro" id="IPR011009">
    <property type="entry name" value="Kinase-like_dom_sf"/>
</dbReference>
<dbReference type="Gene3D" id="1.10.510.10">
    <property type="entry name" value="Transferase(Phosphotransferase) domain 1"/>
    <property type="match status" value="1"/>
</dbReference>
<proteinExistence type="predicted"/>
<evidence type="ECO:0000313" key="4">
    <source>
        <dbReference type="Proteomes" id="UP000008141"/>
    </source>
</evidence>
<dbReference type="GO" id="GO:0004674">
    <property type="term" value="F:protein serine/threonine kinase activity"/>
    <property type="evidence" value="ECO:0007669"/>
    <property type="project" value="InterPro"/>
</dbReference>
<name>E1ZFH7_CHLVA</name>
<sequence length="638" mass="69305">MTRSPRAAALLLLLALAVHGASAICGPDWTRLKIRHGKVVGPFMPDDAVAMATISEDTFRQIRGGISRCKLLSTDILRACKKPVIKKSVIQFVRVDSVIQFNLSCKYGKRAPVAHTARYSSTANMHKRQPAYLLANKGSLDDGTLFEDRKTGTVFQAPEGASPERDGRGELAFRAISYTPWPVEEGAEGERLRIDVGTVGERQPRTFVFSKVLPHPSQLVVTTLERPLGIVFEEDARRKRVVVAGFVPGGRAEQKAKNARLNTSLAASVAMEGDVLRACSCTNIVVAALKKGLVSDGPVTLVLERIVVQAQDLQNGAMVAVKLLARGSYFSSSASNKPYMLYVGREILHQASLSHPFIVQVYEVFLTSQHLAIAMEFGDAGSLLTYLQKQPGRRLPEATARWLFQQLVIGLSYTHHRGVANRDLKLENMLLCTNGADHGRPLLKIGDFGYSKHDYNSSARTRCGTEVYMAPEVVCCTGKYDAKKADVWSLGVILYTMLVGGFPWTPGDINCVQNITEAKYIIPPSVSISPAGLEMLSHLLCADPDRRSSSIPGELQAQRLCGDGGGAGGIWPGFQEDLPEGARAMNDFYFNNAPTVDHAAPKIAQILEHAAVPGAPDEPLMTCRFSLPPRTIPASASA</sequence>
<dbReference type="GeneID" id="17354577"/>
<dbReference type="eggNOG" id="KOG0583">
    <property type="taxonomic scope" value="Eukaryota"/>
</dbReference>
<dbReference type="Pfam" id="PF00069">
    <property type="entry name" value="Pkinase"/>
    <property type="match status" value="1"/>
</dbReference>
<dbReference type="GO" id="GO:0005737">
    <property type="term" value="C:cytoplasm"/>
    <property type="evidence" value="ECO:0007669"/>
    <property type="project" value="TreeGrafter"/>
</dbReference>
<keyword evidence="1" id="KW-0732">Signal</keyword>
<dbReference type="RefSeq" id="XP_005847237.1">
    <property type="nucleotide sequence ID" value="XM_005847175.1"/>
</dbReference>